<protein>
    <submittedName>
        <fullName evidence="1">Uncharacterized protein</fullName>
    </submittedName>
</protein>
<dbReference type="EMBL" id="KN838603">
    <property type="protein sequence ID" value="KIK01693.1"/>
    <property type="molecule type" value="Genomic_DNA"/>
</dbReference>
<sequence length="63" mass="6724">MYSSAATCVVGDQIEMRNHAGPSGTLLRDSDLFSPLKLVMFIFGTTCKLDGSWKGAARLSGTL</sequence>
<dbReference type="Proteomes" id="UP000054477">
    <property type="component" value="Unassembled WGS sequence"/>
</dbReference>
<reference evidence="2" key="2">
    <citation type="submission" date="2015-01" db="EMBL/GenBank/DDBJ databases">
        <title>Evolutionary Origins and Diversification of the Mycorrhizal Mutualists.</title>
        <authorList>
            <consortium name="DOE Joint Genome Institute"/>
            <consortium name="Mycorrhizal Genomics Consortium"/>
            <person name="Kohler A."/>
            <person name="Kuo A."/>
            <person name="Nagy L.G."/>
            <person name="Floudas D."/>
            <person name="Copeland A."/>
            <person name="Barry K.W."/>
            <person name="Cichocki N."/>
            <person name="Veneault-Fourrey C."/>
            <person name="LaButti K."/>
            <person name="Lindquist E.A."/>
            <person name="Lipzen A."/>
            <person name="Lundell T."/>
            <person name="Morin E."/>
            <person name="Murat C."/>
            <person name="Riley R."/>
            <person name="Ohm R."/>
            <person name="Sun H."/>
            <person name="Tunlid A."/>
            <person name="Henrissat B."/>
            <person name="Grigoriev I.V."/>
            <person name="Hibbett D.S."/>
            <person name="Martin F."/>
        </authorList>
    </citation>
    <scope>NUCLEOTIDE SEQUENCE [LARGE SCALE GENOMIC DNA]</scope>
    <source>
        <strain evidence="2">LaAM-08-1</strain>
    </source>
</reference>
<organism evidence="1 2">
    <name type="scientific">Laccaria amethystina LaAM-08-1</name>
    <dbReference type="NCBI Taxonomy" id="1095629"/>
    <lineage>
        <taxon>Eukaryota</taxon>
        <taxon>Fungi</taxon>
        <taxon>Dikarya</taxon>
        <taxon>Basidiomycota</taxon>
        <taxon>Agaricomycotina</taxon>
        <taxon>Agaricomycetes</taxon>
        <taxon>Agaricomycetidae</taxon>
        <taxon>Agaricales</taxon>
        <taxon>Agaricineae</taxon>
        <taxon>Hydnangiaceae</taxon>
        <taxon>Laccaria</taxon>
    </lineage>
</organism>
<evidence type="ECO:0000313" key="1">
    <source>
        <dbReference type="EMBL" id="KIK01693.1"/>
    </source>
</evidence>
<dbReference type="HOGENOM" id="CLU_2886171_0_0_1"/>
<gene>
    <name evidence="1" type="ORF">K443DRAFT_678235</name>
</gene>
<reference evidence="1 2" key="1">
    <citation type="submission" date="2014-04" db="EMBL/GenBank/DDBJ databases">
        <authorList>
            <consortium name="DOE Joint Genome Institute"/>
            <person name="Kuo A."/>
            <person name="Kohler A."/>
            <person name="Nagy L.G."/>
            <person name="Floudas D."/>
            <person name="Copeland A."/>
            <person name="Barry K.W."/>
            <person name="Cichocki N."/>
            <person name="Veneault-Fourrey C."/>
            <person name="LaButti K."/>
            <person name="Lindquist E.A."/>
            <person name="Lipzen A."/>
            <person name="Lundell T."/>
            <person name="Morin E."/>
            <person name="Murat C."/>
            <person name="Sun H."/>
            <person name="Tunlid A."/>
            <person name="Henrissat B."/>
            <person name="Grigoriev I.V."/>
            <person name="Hibbett D.S."/>
            <person name="Martin F."/>
            <person name="Nordberg H.P."/>
            <person name="Cantor M.N."/>
            <person name="Hua S.X."/>
        </authorList>
    </citation>
    <scope>NUCLEOTIDE SEQUENCE [LARGE SCALE GENOMIC DNA]</scope>
    <source>
        <strain evidence="1 2">LaAM-08-1</strain>
    </source>
</reference>
<evidence type="ECO:0000313" key="2">
    <source>
        <dbReference type="Proteomes" id="UP000054477"/>
    </source>
</evidence>
<keyword evidence="2" id="KW-1185">Reference proteome</keyword>
<dbReference type="AlphaFoldDB" id="A0A0C9Y0U6"/>
<name>A0A0C9Y0U6_9AGAR</name>
<accession>A0A0C9Y0U6</accession>
<proteinExistence type="predicted"/>